<reference evidence="2 3" key="1">
    <citation type="submission" date="2019-09" db="EMBL/GenBank/DDBJ databases">
        <title>Bird 10,000 Genomes (B10K) Project - Family phase.</title>
        <authorList>
            <person name="Zhang G."/>
        </authorList>
    </citation>
    <scope>NUCLEOTIDE SEQUENCE [LARGE SCALE GENOMIC DNA]</scope>
    <source>
        <strain evidence="2">B10K-DU-002-35</strain>
        <tissue evidence="2">Muscle</tissue>
    </source>
</reference>
<dbReference type="EMBL" id="VXBP01000406">
    <property type="protein sequence ID" value="NXN91344.1"/>
    <property type="molecule type" value="Genomic_DNA"/>
</dbReference>
<evidence type="ECO:0000313" key="2">
    <source>
        <dbReference type="EMBL" id="NXN91344.1"/>
    </source>
</evidence>
<dbReference type="AlphaFoldDB" id="A0A7L1MUX1"/>
<protein>
    <submittedName>
        <fullName evidence="2">DIDO1 protein</fullName>
    </submittedName>
</protein>
<evidence type="ECO:0000313" key="3">
    <source>
        <dbReference type="Proteomes" id="UP000565785"/>
    </source>
</evidence>
<accession>A0A7L1MUX1</accession>
<feature type="domain" description="Spen paralogue and orthologue SPOC C-terminal" evidence="1">
    <location>
        <begin position="4"/>
        <end position="124"/>
    </location>
</feature>
<dbReference type="GO" id="GO:0006351">
    <property type="term" value="P:DNA-templated transcription"/>
    <property type="evidence" value="ECO:0007669"/>
    <property type="project" value="TreeGrafter"/>
</dbReference>
<keyword evidence="3" id="KW-1185">Reference proteome</keyword>
<feature type="non-terminal residue" evidence="2">
    <location>
        <position position="1"/>
    </location>
</feature>
<dbReference type="PANTHER" id="PTHR11477">
    <property type="entry name" value="TRANSCRIPTION FACTOR S-II ZINC FINGER DOMAIN-CONTAINING PROTEIN"/>
    <property type="match status" value="1"/>
</dbReference>
<dbReference type="OrthoDB" id="1884872at2759"/>
<sequence length="130" mass="14471">LSGLNSIWTGFINLHSVTKFVTKAYPVSGCSYSLAECLPGTIHIGGRISPKDVWDYVDKLQSSQELCLIRFHPVTEDEEVGYACVYSYLASRYRFGVIINTIRNIKDFYLMPLSSQDPIPPKLLPLAGPG</sequence>
<organism evidence="2 3">
    <name type="scientific">Rhinopomastus cyanomelas</name>
    <name type="common">Common scimitarbill</name>
    <dbReference type="NCBI Taxonomy" id="113115"/>
    <lineage>
        <taxon>Eukaryota</taxon>
        <taxon>Metazoa</taxon>
        <taxon>Chordata</taxon>
        <taxon>Craniata</taxon>
        <taxon>Vertebrata</taxon>
        <taxon>Euteleostomi</taxon>
        <taxon>Archelosauria</taxon>
        <taxon>Archosauria</taxon>
        <taxon>Dinosauria</taxon>
        <taxon>Saurischia</taxon>
        <taxon>Theropoda</taxon>
        <taxon>Coelurosauria</taxon>
        <taxon>Aves</taxon>
        <taxon>Neognathae</taxon>
        <taxon>Neoaves</taxon>
        <taxon>Telluraves</taxon>
        <taxon>Coraciimorphae</taxon>
        <taxon>Bucerotiformes</taxon>
        <taxon>Rhinopomastidae</taxon>
        <taxon>Rhinopomastus</taxon>
    </lineage>
</organism>
<dbReference type="PANTHER" id="PTHR11477:SF13">
    <property type="entry name" value="DEATH-INDUCER OBLITERATOR 1"/>
    <property type="match status" value="1"/>
</dbReference>
<dbReference type="Pfam" id="PF07744">
    <property type="entry name" value="SPOC"/>
    <property type="match status" value="1"/>
</dbReference>
<evidence type="ECO:0000259" key="1">
    <source>
        <dbReference type="Pfam" id="PF07744"/>
    </source>
</evidence>
<dbReference type="GO" id="GO:0005634">
    <property type="term" value="C:nucleus"/>
    <property type="evidence" value="ECO:0007669"/>
    <property type="project" value="TreeGrafter"/>
</dbReference>
<feature type="non-terminal residue" evidence="2">
    <location>
        <position position="130"/>
    </location>
</feature>
<dbReference type="Proteomes" id="UP000565785">
    <property type="component" value="Unassembled WGS sequence"/>
</dbReference>
<gene>
    <name evidence="2" type="primary">Dido1_0</name>
    <name evidence="2" type="ORF">RHICYA_R14714</name>
</gene>
<dbReference type="InterPro" id="IPR012921">
    <property type="entry name" value="SPOC_C"/>
</dbReference>
<comment type="caution">
    <text evidence="2">The sequence shown here is derived from an EMBL/GenBank/DDBJ whole genome shotgun (WGS) entry which is preliminary data.</text>
</comment>
<name>A0A7L1MUX1_RHICY</name>
<proteinExistence type="predicted"/>